<reference evidence="1" key="1">
    <citation type="submission" date="2021-09" db="EMBL/GenBank/DDBJ databases">
        <authorList>
            <consortium name="AG Swart"/>
            <person name="Singh M."/>
            <person name="Singh A."/>
            <person name="Seah K."/>
            <person name="Emmerich C."/>
        </authorList>
    </citation>
    <scope>NUCLEOTIDE SEQUENCE</scope>
    <source>
        <strain evidence="1">ATCC30299</strain>
    </source>
</reference>
<organism evidence="1 2">
    <name type="scientific">Blepharisma stoltei</name>
    <dbReference type="NCBI Taxonomy" id="1481888"/>
    <lineage>
        <taxon>Eukaryota</taxon>
        <taxon>Sar</taxon>
        <taxon>Alveolata</taxon>
        <taxon>Ciliophora</taxon>
        <taxon>Postciliodesmatophora</taxon>
        <taxon>Heterotrichea</taxon>
        <taxon>Heterotrichida</taxon>
        <taxon>Blepharismidae</taxon>
        <taxon>Blepharisma</taxon>
    </lineage>
</organism>
<comment type="caution">
    <text evidence="1">The sequence shown here is derived from an EMBL/GenBank/DDBJ whole genome shotgun (WGS) entry which is preliminary data.</text>
</comment>
<proteinExistence type="predicted"/>
<dbReference type="EMBL" id="CAJZBQ010000056">
    <property type="protein sequence ID" value="CAG9333586.1"/>
    <property type="molecule type" value="Genomic_DNA"/>
</dbReference>
<evidence type="ECO:0000313" key="2">
    <source>
        <dbReference type="Proteomes" id="UP001162131"/>
    </source>
</evidence>
<dbReference type="AlphaFoldDB" id="A0AAU9KDA2"/>
<gene>
    <name evidence="1" type="ORF">BSTOLATCC_MIC58390</name>
</gene>
<name>A0AAU9KDA2_9CILI</name>
<protein>
    <submittedName>
        <fullName evidence="1">Uncharacterized protein</fullName>
    </submittedName>
</protein>
<keyword evidence="2" id="KW-1185">Reference proteome</keyword>
<sequence length="85" mass="9941">MISALSWEVKTANEVLLKQTLYGKNYWVKFGHKMGNQQLKNTFGSFKYDSSESKIVLKYFTHSFFGKSLWTTINFLNFFKPSLKA</sequence>
<accession>A0AAU9KDA2</accession>
<dbReference type="Proteomes" id="UP001162131">
    <property type="component" value="Unassembled WGS sequence"/>
</dbReference>
<evidence type="ECO:0000313" key="1">
    <source>
        <dbReference type="EMBL" id="CAG9333586.1"/>
    </source>
</evidence>